<dbReference type="SMART" id="SM00091">
    <property type="entry name" value="PAS"/>
    <property type="match status" value="2"/>
</dbReference>
<dbReference type="InterPro" id="IPR035965">
    <property type="entry name" value="PAS-like_dom_sf"/>
</dbReference>
<dbReference type="InterPro" id="IPR003594">
    <property type="entry name" value="HATPase_dom"/>
</dbReference>
<dbReference type="InterPro" id="IPR000700">
    <property type="entry name" value="PAS-assoc_C"/>
</dbReference>
<feature type="domain" description="PAC" evidence="1">
    <location>
        <begin position="1"/>
        <end position="17"/>
    </location>
</feature>
<dbReference type="InterPro" id="IPR013656">
    <property type="entry name" value="PAS_4"/>
</dbReference>
<dbReference type="CDD" id="cd00130">
    <property type="entry name" value="PAS"/>
    <property type="match status" value="2"/>
</dbReference>
<organism evidence="2">
    <name type="scientific">Desulfobacca acetoxidans</name>
    <dbReference type="NCBI Taxonomy" id="60893"/>
    <lineage>
        <taxon>Bacteria</taxon>
        <taxon>Pseudomonadati</taxon>
        <taxon>Thermodesulfobacteriota</taxon>
        <taxon>Desulfobaccia</taxon>
        <taxon>Desulfobaccales</taxon>
        <taxon>Desulfobaccaceae</taxon>
        <taxon>Desulfobacca</taxon>
    </lineage>
</organism>
<protein>
    <submittedName>
        <fullName evidence="2">PAS domain S-box protein</fullName>
    </submittedName>
</protein>
<dbReference type="SUPFAM" id="SSF55874">
    <property type="entry name" value="ATPase domain of HSP90 chaperone/DNA topoisomerase II/histidine kinase"/>
    <property type="match status" value="1"/>
</dbReference>
<dbReference type="InterPro" id="IPR036890">
    <property type="entry name" value="HATPase_C_sf"/>
</dbReference>
<sequence>MLTDITERTRAEEQLKESERRVRAKLESILTPAGDIGHLDLKDIIDVPAIQPLMENYYQLTGIPLGLVDLQGNVLVGVGWQDICTKFHRAHPDTRRRCLESDTILSQQVPPGTFKLYKCRNNLWEMATPLVVGGKHVGNLFMGQFFFADEMADYDFFCSQAREFGFDAEAYLAAVSKIPRLDQKTVDTAMSFFAKLAHMISLLSLSNIKLARAVAEQERLVESLRLSEEKSRAGEEFLSGIFNSIMDGLSILDLDRNIIRVNPTIRNLFPASEILGRKCYEVYHQRDSVCPNCPAEHTFKTGEASQGVNEVAIGSEELRFIEIFSYPLFNRNTGRLESIIEYVRDVTERKQAEKELARSHWELQKNAQELARSRNMLQLILESIPVRVFWKDKDLRYLGCNELFARDAGFKHPEEILGKDDFAMGWREQADLYREDDRQVMESGLPKMNIMEPQTTPGGDRIWRKTSKVPLSGPDGEVFGVLGIYEDITDLKKAEDKLRTSLEEKEVMLKEIHHRVKNNMQMISTLFDLQLKYGRNQDPSAVFRDCQNRIRSMALVHESLYHTDTLASLNFRQYLEKLLNRLLASFSSKVPSIKTQVSGPAVILGINQAVPAGLVASEIIVNCLKHAFPGEQPGEIHIRLAENDGRRIIEIKDNGIGLDREFSPEQINSFGWLMITNLMKQLNGTITVTSNDGTTCRMVF</sequence>
<feature type="domain" description="PAC" evidence="1">
    <location>
        <begin position="444"/>
        <end position="500"/>
    </location>
</feature>
<comment type="caution">
    <text evidence="2">The sequence shown here is derived from an EMBL/GenBank/DDBJ whole genome shotgun (WGS) entry which is preliminary data.</text>
</comment>
<evidence type="ECO:0000313" key="2">
    <source>
        <dbReference type="EMBL" id="HHS29485.1"/>
    </source>
</evidence>
<dbReference type="InterPro" id="IPR018771">
    <property type="entry name" value="PocR_dom"/>
</dbReference>
<dbReference type="Pfam" id="PF02518">
    <property type="entry name" value="HATPase_c"/>
    <property type="match status" value="1"/>
</dbReference>
<reference evidence="2" key="1">
    <citation type="journal article" date="2020" name="mSystems">
        <title>Genome- and Community-Level Interaction Insights into Carbon Utilization and Element Cycling Functions of Hydrothermarchaeota in Hydrothermal Sediment.</title>
        <authorList>
            <person name="Zhou Z."/>
            <person name="Liu Y."/>
            <person name="Xu W."/>
            <person name="Pan J."/>
            <person name="Luo Z.H."/>
            <person name="Li M."/>
        </authorList>
    </citation>
    <scope>NUCLEOTIDE SEQUENCE [LARGE SCALE GENOMIC DNA]</scope>
    <source>
        <strain evidence="2">SpSt-767</strain>
    </source>
</reference>
<dbReference type="AlphaFoldDB" id="A0A7V6A3I9"/>
<dbReference type="Pfam" id="PF10114">
    <property type="entry name" value="PocR"/>
    <property type="match status" value="1"/>
</dbReference>
<dbReference type="PANTHER" id="PTHR43065:SF23">
    <property type="entry name" value="SENSOR HISTIDINE KINASE PDTAS"/>
    <property type="match status" value="1"/>
</dbReference>
<gene>
    <name evidence="2" type="ORF">ENV52_07285</name>
</gene>
<dbReference type="Gene3D" id="3.30.450.20">
    <property type="entry name" value="PAS domain"/>
    <property type="match status" value="2"/>
</dbReference>
<dbReference type="InterPro" id="IPR011495">
    <property type="entry name" value="Sig_transdc_His_kin_sub2_dim/P"/>
</dbReference>
<dbReference type="Gene3D" id="3.30.565.10">
    <property type="entry name" value="Histidine kinase-like ATPase, C-terminal domain"/>
    <property type="match status" value="1"/>
</dbReference>
<proteinExistence type="predicted"/>
<name>A0A7V6A3I9_9BACT</name>
<accession>A0A7V6A3I9</accession>
<dbReference type="InterPro" id="IPR000014">
    <property type="entry name" value="PAS"/>
</dbReference>
<dbReference type="Pfam" id="PF07568">
    <property type="entry name" value="HisKA_2"/>
    <property type="match status" value="1"/>
</dbReference>
<dbReference type="SUPFAM" id="SSF55785">
    <property type="entry name" value="PYP-like sensor domain (PAS domain)"/>
    <property type="match status" value="2"/>
</dbReference>
<dbReference type="PROSITE" id="PS50113">
    <property type="entry name" value="PAC"/>
    <property type="match status" value="2"/>
</dbReference>
<dbReference type="NCBIfam" id="TIGR00229">
    <property type="entry name" value="sensory_box"/>
    <property type="match status" value="2"/>
</dbReference>
<dbReference type="EMBL" id="DTGR01000120">
    <property type="protein sequence ID" value="HHS29485.1"/>
    <property type="molecule type" value="Genomic_DNA"/>
</dbReference>
<dbReference type="Pfam" id="PF08448">
    <property type="entry name" value="PAS_4"/>
    <property type="match status" value="2"/>
</dbReference>
<evidence type="ECO:0000259" key="1">
    <source>
        <dbReference type="PROSITE" id="PS50113"/>
    </source>
</evidence>
<dbReference type="PANTHER" id="PTHR43065">
    <property type="entry name" value="SENSOR HISTIDINE KINASE"/>
    <property type="match status" value="1"/>
</dbReference>